<organism evidence="2 3">
    <name type="scientific">Methylobacterium brachythecii</name>
    <dbReference type="NCBI Taxonomy" id="1176177"/>
    <lineage>
        <taxon>Bacteria</taxon>
        <taxon>Pseudomonadati</taxon>
        <taxon>Pseudomonadota</taxon>
        <taxon>Alphaproteobacteria</taxon>
        <taxon>Hyphomicrobiales</taxon>
        <taxon>Methylobacteriaceae</taxon>
        <taxon>Methylobacterium</taxon>
    </lineage>
</organism>
<reference evidence="1" key="1">
    <citation type="journal article" date="2014" name="Int. J. Syst. Evol. Microbiol.">
        <title>Complete genome of a new Firmicutes species belonging to the dominant human colonic microbiota ('Ruminococcus bicirculans') reveals two chromosomes and a selective capacity to utilize plant glucans.</title>
        <authorList>
            <consortium name="NISC Comparative Sequencing Program"/>
            <person name="Wegmann U."/>
            <person name="Louis P."/>
            <person name="Goesmann A."/>
            <person name="Henrissat B."/>
            <person name="Duncan S.H."/>
            <person name="Flint H.J."/>
        </authorList>
    </citation>
    <scope>NUCLEOTIDE SEQUENCE</scope>
    <source>
        <strain evidence="1">NBRC 107710</strain>
    </source>
</reference>
<protein>
    <submittedName>
        <fullName evidence="2">Uncharacterized protein YecE (DUF72 family)</fullName>
    </submittedName>
</protein>
<dbReference type="Proteomes" id="UP001156881">
    <property type="component" value="Unassembled WGS sequence"/>
</dbReference>
<dbReference type="InterPro" id="IPR002763">
    <property type="entry name" value="DUF72"/>
</dbReference>
<keyword evidence="4" id="KW-1185">Reference proteome</keyword>
<dbReference type="EMBL" id="BSPG01000026">
    <property type="protein sequence ID" value="GLS45719.1"/>
    <property type="molecule type" value="Genomic_DNA"/>
</dbReference>
<reference evidence="1" key="4">
    <citation type="submission" date="2023-01" db="EMBL/GenBank/DDBJ databases">
        <title>Draft genome sequence of Methylobacterium brachythecii strain NBRC 107710.</title>
        <authorList>
            <person name="Sun Q."/>
            <person name="Mori K."/>
        </authorList>
    </citation>
    <scope>NUCLEOTIDE SEQUENCE</scope>
    <source>
        <strain evidence="1">NBRC 107710</strain>
    </source>
</reference>
<dbReference type="RefSeq" id="WP_183505591.1">
    <property type="nucleotide sequence ID" value="NZ_BSPG01000026.1"/>
</dbReference>
<dbReference type="Gene3D" id="3.20.20.410">
    <property type="entry name" value="Protein of unknown function UPF0759"/>
    <property type="match status" value="1"/>
</dbReference>
<dbReference type="PANTHER" id="PTHR30348:SF4">
    <property type="entry name" value="DUF72 DOMAIN-CONTAINING PROTEIN"/>
    <property type="match status" value="1"/>
</dbReference>
<dbReference type="PANTHER" id="PTHR30348">
    <property type="entry name" value="UNCHARACTERIZED PROTEIN YECE"/>
    <property type="match status" value="1"/>
</dbReference>
<gene>
    <name evidence="1" type="ORF">GCM10007884_37100</name>
    <name evidence="2" type="ORF">GGR33_002546</name>
</gene>
<evidence type="ECO:0000313" key="4">
    <source>
        <dbReference type="Proteomes" id="UP001156881"/>
    </source>
</evidence>
<sequence>MAGSIRVGVGGWTFEEWRGGFYPKDLPKTKELAYMAERLTAIEINGTFYRGQTPAIFKKWAGDTPEGFQFSVKASRFTTSRRVLAEGAESVGKFFDTGPTEMGDRLGPILWQLPATKKFDRDDIANFLKLLPAERDGRRLRHVIEAGHESFADPAFVTLLREASADVAQVVLDDPDHPTIADVTADFVYLRLQRSRDIETGYSADDLDAWAKRLKTYADGGVPDDLPTLSGDTPKKQKRDVFAFFISGAKARNPAAAMAMIERL</sequence>
<comment type="caution">
    <text evidence="2">The sequence shown here is derived from an EMBL/GenBank/DDBJ whole genome shotgun (WGS) entry which is preliminary data.</text>
</comment>
<proteinExistence type="predicted"/>
<dbReference type="InterPro" id="IPR036520">
    <property type="entry name" value="UPF0759_sf"/>
</dbReference>
<reference evidence="2 3" key="3">
    <citation type="submission" date="2020-08" db="EMBL/GenBank/DDBJ databases">
        <title>Genomic Encyclopedia of Type Strains, Phase IV (KMG-IV): sequencing the most valuable type-strain genomes for metagenomic binning, comparative biology and taxonomic classification.</title>
        <authorList>
            <person name="Goeker M."/>
        </authorList>
    </citation>
    <scope>NUCLEOTIDE SEQUENCE [LARGE SCALE GENOMIC DNA]</scope>
    <source>
        <strain evidence="2 3">DSM 24105</strain>
    </source>
</reference>
<dbReference type="SUPFAM" id="SSF117396">
    <property type="entry name" value="TM1631-like"/>
    <property type="match status" value="1"/>
</dbReference>
<reference evidence="4" key="2">
    <citation type="journal article" date="2019" name="Int. J. Syst. Evol. Microbiol.">
        <title>The Global Catalogue of Microorganisms (GCM) 10K type strain sequencing project: providing services to taxonomists for standard genome sequencing and annotation.</title>
        <authorList>
            <consortium name="The Broad Institute Genomics Platform"/>
            <consortium name="The Broad Institute Genome Sequencing Center for Infectious Disease"/>
            <person name="Wu L."/>
            <person name="Ma J."/>
        </authorList>
    </citation>
    <scope>NUCLEOTIDE SEQUENCE [LARGE SCALE GENOMIC DNA]</scope>
    <source>
        <strain evidence="4">NBRC 107710</strain>
    </source>
</reference>
<evidence type="ECO:0000313" key="1">
    <source>
        <dbReference type="EMBL" id="GLS45719.1"/>
    </source>
</evidence>
<dbReference type="EMBL" id="JACIDN010000004">
    <property type="protein sequence ID" value="MBB3903044.1"/>
    <property type="molecule type" value="Genomic_DNA"/>
</dbReference>
<evidence type="ECO:0000313" key="3">
    <source>
        <dbReference type="Proteomes" id="UP000517759"/>
    </source>
</evidence>
<accession>A0A7W6AKV7</accession>
<dbReference type="AlphaFoldDB" id="A0A7W6AKV7"/>
<evidence type="ECO:0000313" key="2">
    <source>
        <dbReference type="EMBL" id="MBB3903044.1"/>
    </source>
</evidence>
<dbReference type="Pfam" id="PF01904">
    <property type="entry name" value="DUF72"/>
    <property type="match status" value="1"/>
</dbReference>
<name>A0A7W6AKV7_9HYPH</name>
<dbReference type="Proteomes" id="UP000517759">
    <property type="component" value="Unassembled WGS sequence"/>
</dbReference>